<dbReference type="InterPro" id="IPR036621">
    <property type="entry name" value="Anticodon-bd_dom_sf"/>
</dbReference>
<evidence type="ECO:0000256" key="2">
    <source>
        <dbReference type="ARBA" id="ARBA00022840"/>
    </source>
</evidence>
<evidence type="ECO:0000256" key="3">
    <source>
        <dbReference type="ARBA" id="ARBA00023146"/>
    </source>
</evidence>
<organism evidence="5 6">
    <name type="scientific">Mycobacterium tuberculosis</name>
    <dbReference type="NCBI Taxonomy" id="1773"/>
    <lineage>
        <taxon>Bacteria</taxon>
        <taxon>Bacillati</taxon>
        <taxon>Actinomycetota</taxon>
        <taxon>Actinomycetes</taxon>
        <taxon>Mycobacteriales</taxon>
        <taxon>Mycobacteriaceae</taxon>
        <taxon>Mycobacterium</taxon>
        <taxon>Mycobacterium tuberculosis complex</taxon>
    </lineage>
</organism>
<dbReference type="Proteomes" id="UP000671119">
    <property type="component" value="Unassembled WGS sequence"/>
</dbReference>
<feature type="non-terminal residue" evidence="5">
    <location>
        <position position="1"/>
    </location>
</feature>
<gene>
    <name evidence="5" type="ORF">J8J21_22655</name>
</gene>
<dbReference type="EMBL" id="JAGIZI010000641">
    <property type="protein sequence ID" value="MBP0685850.1"/>
    <property type="molecule type" value="Genomic_DNA"/>
</dbReference>
<evidence type="ECO:0000313" key="6">
    <source>
        <dbReference type="Proteomes" id="UP000671119"/>
    </source>
</evidence>
<evidence type="ECO:0000313" key="5">
    <source>
        <dbReference type="EMBL" id="MBP0685850.1"/>
    </source>
</evidence>
<dbReference type="GO" id="GO:0006418">
    <property type="term" value="P:tRNA aminoacylation for protein translation"/>
    <property type="evidence" value="ECO:0007669"/>
    <property type="project" value="UniProtKB-ARBA"/>
</dbReference>
<dbReference type="GO" id="GO:0005524">
    <property type="term" value="F:ATP binding"/>
    <property type="evidence" value="ECO:0007669"/>
    <property type="project" value="UniProtKB-KW"/>
</dbReference>
<sequence length="56" mass="6221">TLERIPYLLVLGDREVEEGTVNVRTRSGKNVGTMSIDAFIDLVKAAVAERGRYIVE</sequence>
<dbReference type="AlphaFoldDB" id="A0ABD4Q7D0"/>
<evidence type="ECO:0000256" key="1">
    <source>
        <dbReference type="ARBA" id="ARBA00022490"/>
    </source>
</evidence>
<dbReference type="Gene3D" id="3.40.50.800">
    <property type="entry name" value="Anticodon-binding domain"/>
    <property type="match status" value="1"/>
</dbReference>
<feature type="domain" description="Anticodon-binding" evidence="4">
    <location>
        <begin position="2"/>
        <end position="45"/>
    </location>
</feature>
<keyword evidence="3" id="KW-0436">Ligase</keyword>
<keyword evidence="2" id="KW-0067">ATP-binding</keyword>
<keyword evidence="3" id="KW-0030">Aminoacyl-tRNA synthetase</keyword>
<evidence type="ECO:0000259" key="4">
    <source>
        <dbReference type="Pfam" id="PF03129"/>
    </source>
</evidence>
<dbReference type="InterPro" id="IPR004154">
    <property type="entry name" value="Anticodon-bd"/>
</dbReference>
<dbReference type="Pfam" id="PF03129">
    <property type="entry name" value="HGTP_anticodon"/>
    <property type="match status" value="1"/>
</dbReference>
<dbReference type="SUPFAM" id="SSF52954">
    <property type="entry name" value="Class II aaRS ABD-related"/>
    <property type="match status" value="1"/>
</dbReference>
<keyword evidence="2" id="KW-0547">Nucleotide-binding</keyword>
<protein>
    <recommendedName>
        <fullName evidence="4">Anticodon-binding domain-containing protein</fullName>
    </recommendedName>
</protein>
<keyword evidence="1" id="KW-0963">Cytoplasm</keyword>
<comment type="caution">
    <text evidence="5">The sequence shown here is derived from an EMBL/GenBank/DDBJ whole genome shotgun (WGS) entry which is preliminary data.</text>
</comment>
<dbReference type="GO" id="GO:0004812">
    <property type="term" value="F:aminoacyl-tRNA ligase activity"/>
    <property type="evidence" value="ECO:0007669"/>
    <property type="project" value="UniProtKB-KW"/>
</dbReference>
<proteinExistence type="predicted"/>
<name>A0ABD4Q7D0_MYCTX</name>
<reference evidence="5 6" key="1">
    <citation type="submission" date="2021-03" db="EMBL/GenBank/DDBJ databases">
        <title>Whole Genome Sequencing of Mycobacterium tuberculosis clinical isolates from Arunachal Pradesh, India.</title>
        <authorList>
            <person name="Singh S."/>
            <person name="Mudliar S.R."/>
            <person name="Kulsum U."/>
            <person name="Rufai S.B."/>
            <person name="Singh P.K."/>
            <person name="Umpo M."/>
            <person name="Nyori M."/>
        </authorList>
    </citation>
    <scope>NUCLEOTIDE SEQUENCE [LARGE SCALE GENOMIC DNA]</scope>
    <source>
        <strain evidence="5 6">OMICS/BPL/0142/20/SP</strain>
    </source>
</reference>
<accession>A0ABD4Q7D0</accession>